<gene>
    <name evidence="1" type="ORF">M976_03415</name>
</gene>
<dbReference type="InterPro" id="IPR004375">
    <property type="entry name" value="NanQ/TabA/YiaL"/>
</dbReference>
<sequence>MLVGNVKKNSISESYPFVVNDVLSKLNEIDLSSLPLGRHELDGYDSKKLWFVILEYHTSPLSDFHPEVHKYHSDLQILLSGTELMAWSIDTGNHPHFGDYNDTRDILFYESDCVNLNIMNAMPGDFYLFTPNVVHITNVINKEPEFVRKLVVKIHNDLLAGVL</sequence>
<evidence type="ECO:0000313" key="1">
    <source>
        <dbReference type="EMBL" id="OAT25772.1"/>
    </source>
</evidence>
<name>A0ABX2W4V5_9ENTR</name>
<dbReference type="SUPFAM" id="SSF51197">
    <property type="entry name" value="Clavaminate synthase-like"/>
    <property type="match status" value="1"/>
</dbReference>
<proteinExistence type="predicted"/>
<dbReference type="NCBIfam" id="TIGR00022">
    <property type="entry name" value="YhcH/YjgK/YiaL family protein"/>
    <property type="match status" value="1"/>
</dbReference>
<dbReference type="Gene3D" id="2.60.120.370">
    <property type="entry name" value="YhcH/YjgK/YiaL"/>
    <property type="match status" value="1"/>
</dbReference>
<dbReference type="Pfam" id="PF04074">
    <property type="entry name" value="DUF386"/>
    <property type="match status" value="1"/>
</dbReference>
<dbReference type="RefSeq" id="WP_064547041.1">
    <property type="nucleotide sequence ID" value="NZ_LXEQ01000051.1"/>
</dbReference>
<organism evidence="1 2">
    <name type="scientific">Buttiauxella ferragutiae ATCC 51602</name>
    <dbReference type="NCBI Taxonomy" id="1354252"/>
    <lineage>
        <taxon>Bacteria</taxon>
        <taxon>Pseudomonadati</taxon>
        <taxon>Pseudomonadota</taxon>
        <taxon>Gammaproteobacteria</taxon>
        <taxon>Enterobacterales</taxon>
        <taxon>Enterobacteriaceae</taxon>
        <taxon>Buttiauxella</taxon>
    </lineage>
</organism>
<protein>
    <submittedName>
        <fullName evidence="1">Uncharacterized DUF386 family protein</fullName>
    </submittedName>
</protein>
<comment type="caution">
    <text evidence="1">The sequence shown here is derived from an EMBL/GenBank/DDBJ whole genome shotgun (WGS) entry which is preliminary data.</text>
</comment>
<dbReference type="InterPro" id="IPR037012">
    <property type="entry name" value="NanQ/TabA/YiaL_sf"/>
</dbReference>
<keyword evidence="2" id="KW-1185">Reference proteome</keyword>
<dbReference type="Proteomes" id="UP000078407">
    <property type="component" value="Unassembled WGS sequence"/>
</dbReference>
<dbReference type="PANTHER" id="PTHR34986:SF1">
    <property type="entry name" value="PROTEIN YIAL"/>
    <property type="match status" value="1"/>
</dbReference>
<dbReference type="EMBL" id="LXEQ01000051">
    <property type="protein sequence ID" value="OAT25772.1"/>
    <property type="molecule type" value="Genomic_DNA"/>
</dbReference>
<accession>A0ABX2W4V5</accession>
<evidence type="ECO:0000313" key="2">
    <source>
        <dbReference type="Proteomes" id="UP000078407"/>
    </source>
</evidence>
<reference evidence="1 2" key="1">
    <citation type="submission" date="2016-04" db="EMBL/GenBank/DDBJ databases">
        <title>ATOL: Assembling a taxonomically balanced genome-scale reconstruction of the evolutionary history of the Enterobacteriaceae.</title>
        <authorList>
            <person name="Plunkett G.III."/>
            <person name="Neeno-Eckwall E.C."/>
            <person name="Glasner J.D."/>
            <person name="Perna N.T."/>
        </authorList>
    </citation>
    <scope>NUCLEOTIDE SEQUENCE [LARGE SCALE GENOMIC DNA]</scope>
    <source>
        <strain evidence="1 2">ATCC 51602</strain>
    </source>
</reference>
<dbReference type="PANTHER" id="PTHR34986">
    <property type="entry name" value="EVOLVED BETA-GALACTOSIDASE SUBUNIT BETA"/>
    <property type="match status" value="1"/>
</dbReference>